<reference evidence="5 6" key="1">
    <citation type="submission" date="2018-04" db="EMBL/GenBank/DDBJ databases">
        <title>The genome of golden apple snail Pomacea canaliculata provides insight into stress tolerance and invasive adaptation.</title>
        <authorList>
            <person name="Liu C."/>
            <person name="Liu B."/>
            <person name="Ren Y."/>
            <person name="Zhang Y."/>
            <person name="Wang H."/>
            <person name="Li S."/>
            <person name="Jiang F."/>
            <person name="Yin L."/>
            <person name="Zhang G."/>
            <person name="Qian W."/>
            <person name="Fan W."/>
        </authorList>
    </citation>
    <scope>NUCLEOTIDE SEQUENCE [LARGE SCALE GENOMIC DNA]</scope>
    <source>
        <strain evidence="5">SZHN2017</strain>
        <tissue evidence="5">Muscle</tissue>
    </source>
</reference>
<dbReference type="Pfam" id="PF12796">
    <property type="entry name" value="Ank_2"/>
    <property type="match status" value="1"/>
</dbReference>
<feature type="compositionally biased region" description="Basic and acidic residues" evidence="4">
    <location>
        <begin position="348"/>
        <end position="360"/>
    </location>
</feature>
<dbReference type="GO" id="GO:0051059">
    <property type="term" value="F:NF-kappaB binding"/>
    <property type="evidence" value="ECO:0007669"/>
    <property type="project" value="TreeGrafter"/>
</dbReference>
<keyword evidence="6" id="KW-1185">Reference proteome</keyword>
<feature type="compositionally biased region" description="Basic and acidic residues" evidence="4">
    <location>
        <begin position="213"/>
        <end position="229"/>
    </location>
</feature>
<dbReference type="SUPFAM" id="SSF48403">
    <property type="entry name" value="Ankyrin repeat"/>
    <property type="match status" value="1"/>
</dbReference>
<dbReference type="GO" id="GO:0005829">
    <property type="term" value="C:cytosol"/>
    <property type="evidence" value="ECO:0007669"/>
    <property type="project" value="TreeGrafter"/>
</dbReference>
<dbReference type="InterPro" id="IPR051070">
    <property type="entry name" value="NF-kappa-B_inhibitor"/>
</dbReference>
<dbReference type="PROSITE" id="PS50297">
    <property type="entry name" value="ANK_REP_REGION"/>
    <property type="match status" value="1"/>
</dbReference>
<dbReference type="Proteomes" id="UP000245119">
    <property type="component" value="Linkage Group LG8"/>
</dbReference>
<dbReference type="OrthoDB" id="20727at2759"/>
<feature type="compositionally biased region" description="Basic and acidic residues" evidence="4">
    <location>
        <begin position="395"/>
        <end position="417"/>
    </location>
</feature>
<evidence type="ECO:0000256" key="2">
    <source>
        <dbReference type="ARBA" id="ARBA00023043"/>
    </source>
</evidence>
<keyword evidence="1" id="KW-0677">Repeat</keyword>
<sequence>MARRNERNEADIEGFDIAARGGAESGVFDFEAREGNKGESPGLSPRSGCQPDTQTDKVQHAQRTGHPPNFWGNGGKSIDNLSVQKQEHPDTKITAFPVAEQENQAGDADHYALVFDSGFSCHSATELTECASPWPEEGQLVASFSGRSSWHATPSENSAPQKDPNRLDYKEWRDSGACQTQSDTMVYRSDISTSIPGCACVCGDAAGTPHTMVSEKERRGEEMKKKDESQVIDDDDRFDSGICSVDESASPASKIFQNQVVSLRSGFSDLRLALSRDGGKEKNVHSCEDEGVTFPNPTACSESETLNIEHIHGSILERIQAVSSDKGNGSRNTKYDRRDETVIPCSKTETKSDSDCRESSENCPCPQHPDADTTQREKMTETTAADTCLYAGNGRHREGSDVTRDVGRPETAEEPTHPEWQGGKQTPECVQRTERSRVAGSDTPKFLAVLMGIRDEDGDTFLHNGIVHGQAELVVSLLHQLAWNPPYHTATQEFLDASNYLSQTALHLAVVTSQYDVIKALVLAGASLEGRDLQGNTPLHVACGRGNLLAALMLVSPATREERAGGEEGGSETMVTQRGISRNLQLRNYEGDYLEKSLNNNPDEDPFKNSATKPTGNSMMMRKRRGW</sequence>
<feature type="repeat" description="ANK" evidence="3">
    <location>
        <begin position="501"/>
        <end position="533"/>
    </location>
</feature>
<feature type="compositionally biased region" description="Basic and acidic residues" evidence="4">
    <location>
        <begin position="1"/>
        <end position="10"/>
    </location>
</feature>
<evidence type="ECO:0000313" key="6">
    <source>
        <dbReference type="Proteomes" id="UP000245119"/>
    </source>
</evidence>
<dbReference type="PROSITE" id="PS50088">
    <property type="entry name" value="ANK_REPEAT"/>
    <property type="match status" value="1"/>
</dbReference>
<accession>A0A2T7NYH2</accession>
<dbReference type="InterPro" id="IPR002110">
    <property type="entry name" value="Ankyrin_rpt"/>
</dbReference>
<feature type="region of interest" description="Disordered" evidence="4">
    <location>
        <begin position="595"/>
        <end position="627"/>
    </location>
</feature>
<dbReference type="Gene3D" id="1.25.40.20">
    <property type="entry name" value="Ankyrin repeat-containing domain"/>
    <property type="match status" value="1"/>
</dbReference>
<dbReference type="PANTHER" id="PTHR46680:SF3">
    <property type="entry name" value="NF-KAPPA-B INHIBITOR CACTUS"/>
    <property type="match status" value="1"/>
</dbReference>
<proteinExistence type="predicted"/>
<dbReference type="GO" id="GO:0071356">
    <property type="term" value="P:cellular response to tumor necrosis factor"/>
    <property type="evidence" value="ECO:0007669"/>
    <property type="project" value="TreeGrafter"/>
</dbReference>
<dbReference type="PANTHER" id="PTHR46680">
    <property type="entry name" value="NF-KAPPA-B INHIBITOR ALPHA"/>
    <property type="match status" value="1"/>
</dbReference>
<feature type="region of interest" description="Disordered" evidence="4">
    <location>
        <begin position="146"/>
        <end position="168"/>
    </location>
</feature>
<dbReference type="InterPro" id="IPR036770">
    <property type="entry name" value="Ankyrin_rpt-contain_sf"/>
</dbReference>
<dbReference type="AlphaFoldDB" id="A0A2T7NYH2"/>
<dbReference type="SMART" id="SM00248">
    <property type="entry name" value="ANK"/>
    <property type="match status" value="3"/>
</dbReference>
<evidence type="ECO:0000313" key="5">
    <source>
        <dbReference type="EMBL" id="PVD26227.1"/>
    </source>
</evidence>
<feature type="compositionally biased region" description="Basic and acidic residues" evidence="4">
    <location>
        <begin position="369"/>
        <end position="380"/>
    </location>
</feature>
<organism evidence="5 6">
    <name type="scientific">Pomacea canaliculata</name>
    <name type="common">Golden apple snail</name>
    <dbReference type="NCBI Taxonomy" id="400727"/>
    <lineage>
        <taxon>Eukaryota</taxon>
        <taxon>Metazoa</taxon>
        <taxon>Spiralia</taxon>
        <taxon>Lophotrochozoa</taxon>
        <taxon>Mollusca</taxon>
        <taxon>Gastropoda</taxon>
        <taxon>Caenogastropoda</taxon>
        <taxon>Architaenioglossa</taxon>
        <taxon>Ampullarioidea</taxon>
        <taxon>Ampullariidae</taxon>
        <taxon>Pomacea</taxon>
    </lineage>
</organism>
<dbReference type="EMBL" id="PZQS01000008">
    <property type="protein sequence ID" value="PVD26227.1"/>
    <property type="molecule type" value="Genomic_DNA"/>
</dbReference>
<feature type="compositionally biased region" description="Polar residues" evidence="4">
    <location>
        <begin position="146"/>
        <end position="160"/>
    </location>
</feature>
<feature type="region of interest" description="Disordered" evidence="4">
    <location>
        <begin position="346"/>
        <end position="429"/>
    </location>
</feature>
<comment type="caution">
    <text evidence="5">The sequence shown here is derived from an EMBL/GenBank/DDBJ whole genome shotgun (WGS) entry which is preliminary data.</text>
</comment>
<dbReference type="STRING" id="400727.A0A2T7NYH2"/>
<keyword evidence="2 3" id="KW-0040">ANK repeat</keyword>
<feature type="region of interest" description="Disordered" evidence="4">
    <location>
        <begin position="212"/>
        <end position="238"/>
    </location>
</feature>
<feature type="region of interest" description="Disordered" evidence="4">
    <location>
        <begin position="1"/>
        <end position="76"/>
    </location>
</feature>
<evidence type="ECO:0000256" key="3">
    <source>
        <dbReference type="PROSITE-ProRule" id="PRU00023"/>
    </source>
</evidence>
<evidence type="ECO:0000256" key="4">
    <source>
        <dbReference type="SAM" id="MobiDB-lite"/>
    </source>
</evidence>
<feature type="compositionally biased region" description="Polar residues" evidence="4">
    <location>
        <begin position="609"/>
        <end position="618"/>
    </location>
</feature>
<evidence type="ECO:0000256" key="1">
    <source>
        <dbReference type="ARBA" id="ARBA00022737"/>
    </source>
</evidence>
<gene>
    <name evidence="5" type="ORF">C0Q70_13897</name>
</gene>
<protein>
    <submittedName>
        <fullName evidence="5">Uncharacterized protein</fullName>
    </submittedName>
</protein>
<name>A0A2T7NYH2_POMCA</name>